<evidence type="ECO:0000256" key="1">
    <source>
        <dbReference type="SAM" id="MobiDB-lite"/>
    </source>
</evidence>
<name>A0ABD5QF94_9EURY</name>
<dbReference type="AlphaFoldDB" id="A0ABD5QF94"/>
<feature type="region of interest" description="Disordered" evidence="1">
    <location>
        <begin position="22"/>
        <end position="46"/>
    </location>
</feature>
<dbReference type="SUPFAM" id="SSF55729">
    <property type="entry name" value="Acyl-CoA N-acyltransferases (Nat)"/>
    <property type="match status" value="1"/>
</dbReference>
<dbReference type="InterPro" id="IPR025559">
    <property type="entry name" value="Eis_dom"/>
</dbReference>
<comment type="caution">
    <text evidence="3">The sequence shown here is derived from an EMBL/GenBank/DDBJ whole genome shotgun (WGS) entry which is preliminary data.</text>
</comment>
<dbReference type="RefSeq" id="WP_224827135.1">
    <property type="nucleotide sequence ID" value="NZ_JAIVEF010000001.1"/>
</dbReference>
<dbReference type="GO" id="GO:0016746">
    <property type="term" value="F:acyltransferase activity"/>
    <property type="evidence" value="ECO:0007669"/>
    <property type="project" value="UniProtKB-KW"/>
</dbReference>
<keyword evidence="3" id="KW-0012">Acyltransferase</keyword>
<dbReference type="InterPro" id="IPR016181">
    <property type="entry name" value="Acyl_CoA_acyltransferase"/>
</dbReference>
<dbReference type="PANTHER" id="PTHR37817:SF1">
    <property type="entry name" value="N-ACETYLTRANSFERASE EIS"/>
    <property type="match status" value="1"/>
</dbReference>
<dbReference type="PROSITE" id="PS51186">
    <property type="entry name" value="GNAT"/>
    <property type="match status" value="1"/>
</dbReference>
<dbReference type="EMBL" id="JBHSJG010000036">
    <property type="protein sequence ID" value="MFC4988293.1"/>
    <property type="molecule type" value="Genomic_DNA"/>
</dbReference>
<dbReference type="InterPro" id="IPR041380">
    <property type="entry name" value="Acetyltransf_17"/>
</dbReference>
<dbReference type="Pfam" id="PF13530">
    <property type="entry name" value="SCP2_2"/>
    <property type="match status" value="1"/>
</dbReference>
<evidence type="ECO:0000259" key="2">
    <source>
        <dbReference type="PROSITE" id="PS51186"/>
    </source>
</evidence>
<dbReference type="Pfam" id="PF13527">
    <property type="entry name" value="Acetyltransf_9"/>
    <property type="match status" value="1"/>
</dbReference>
<dbReference type="InterPro" id="IPR036527">
    <property type="entry name" value="SCP2_sterol-bd_dom_sf"/>
</dbReference>
<evidence type="ECO:0000313" key="4">
    <source>
        <dbReference type="Proteomes" id="UP001595925"/>
    </source>
</evidence>
<dbReference type="Proteomes" id="UP001595925">
    <property type="component" value="Unassembled WGS sequence"/>
</dbReference>
<dbReference type="Gene3D" id="3.40.630.30">
    <property type="match status" value="2"/>
</dbReference>
<keyword evidence="4" id="KW-1185">Reference proteome</keyword>
<dbReference type="InterPro" id="IPR051554">
    <property type="entry name" value="Acetyltransferase_Eis"/>
</dbReference>
<dbReference type="Gene3D" id="3.30.1050.10">
    <property type="entry name" value="SCP2 sterol-binding domain"/>
    <property type="match status" value="1"/>
</dbReference>
<proteinExistence type="predicted"/>
<dbReference type="EC" id="2.3.1.-" evidence="3"/>
<dbReference type="SUPFAM" id="SSF55718">
    <property type="entry name" value="SCP-like"/>
    <property type="match status" value="1"/>
</dbReference>
<sequence>MTEYRPLPDDRRDVLFEYVSYAFSPTDGPPEYDPDEHDTPRARMGSPRGLYPDGAPAEADPLSVCKHHWFDARVRGDLHPVPGLSAVATPPEHRRSGYVRDLLEGALKEYRDRNARFSVLWPFRYRFYRQYGWDTANQTLAIDCEPEALASAAADGNAGDGGHGREDGQYRRIEAGDYDRLEAAYEADSRRYGLSIDRTEKWWRHRVFERWDDDPFVYGWERAGEIRGYLVYRISGEWGDRTMHVDELAAVDSEAYRRLLAFCGDHDSQVNAVRLREPEDSLLPDIATDPDELDCELEDGPMVRIVDIAQSLSALSYPETDLDVRLAVSDPLADWNDGVFAISIDDGVATCERIHDEPSSGDADARLDIAALSQLAVGARSAGRLERTGRLEGAPAAVDALGRAFSETEVYLRDGF</sequence>
<keyword evidence="3" id="KW-0808">Transferase</keyword>
<feature type="domain" description="N-acetyltransferase" evidence="2">
    <location>
        <begin position="2"/>
        <end position="188"/>
    </location>
</feature>
<organism evidence="3 4">
    <name type="scientific">Saliphagus infecundisoli</name>
    <dbReference type="NCBI Taxonomy" id="1849069"/>
    <lineage>
        <taxon>Archaea</taxon>
        <taxon>Methanobacteriati</taxon>
        <taxon>Methanobacteriota</taxon>
        <taxon>Stenosarchaea group</taxon>
        <taxon>Halobacteria</taxon>
        <taxon>Halobacteriales</taxon>
        <taxon>Natrialbaceae</taxon>
        <taxon>Saliphagus</taxon>
    </lineage>
</organism>
<reference evidence="3 4" key="1">
    <citation type="journal article" date="2019" name="Int. J. Syst. Evol. Microbiol.">
        <title>The Global Catalogue of Microorganisms (GCM) 10K type strain sequencing project: providing services to taxonomists for standard genome sequencing and annotation.</title>
        <authorList>
            <consortium name="The Broad Institute Genomics Platform"/>
            <consortium name="The Broad Institute Genome Sequencing Center for Infectious Disease"/>
            <person name="Wu L."/>
            <person name="Ma J."/>
        </authorList>
    </citation>
    <scope>NUCLEOTIDE SEQUENCE [LARGE SCALE GENOMIC DNA]</scope>
    <source>
        <strain evidence="3 4">CGMCC 1.15824</strain>
    </source>
</reference>
<dbReference type="InterPro" id="IPR000182">
    <property type="entry name" value="GNAT_dom"/>
</dbReference>
<protein>
    <submittedName>
        <fullName evidence="3">Enhanced intracellular survival protein Eis</fullName>
        <ecNumber evidence="3">2.3.1.-</ecNumber>
    </submittedName>
</protein>
<dbReference type="PANTHER" id="PTHR37817">
    <property type="entry name" value="N-ACETYLTRANSFERASE EIS"/>
    <property type="match status" value="1"/>
</dbReference>
<evidence type="ECO:0000313" key="3">
    <source>
        <dbReference type="EMBL" id="MFC4988293.1"/>
    </source>
</evidence>
<accession>A0ABD5QF94</accession>
<gene>
    <name evidence="3" type="primary">eis</name>
    <name evidence="3" type="ORF">ACFPFO_11100</name>
</gene>
<dbReference type="Pfam" id="PF17668">
    <property type="entry name" value="Acetyltransf_17"/>
    <property type="match status" value="1"/>
</dbReference>